<keyword evidence="4 8" id="KW-0653">Protein transport</keyword>
<comment type="domain">
    <text evidence="8">The twin CX3C motif contains 4 conserved Cys residues that form 2 disulfide bonds in the mitochondrial intermembrane space.</text>
</comment>
<dbReference type="InterPro" id="IPR004217">
    <property type="entry name" value="Tim10-like"/>
</dbReference>
<dbReference type="GO" id="GO:0046872">
    <property type="term" value="F:metal ion binding"/>
    <property type="evidence" value="ECO:0007669"/>
    <property type="project" value="UniProtKB-KW"/>
</dbReference>
<evidence type="ECO:0000256" key="2">
    <source>
        <dbReference type="ARBA" id="ARBA00022723"/>
    </source>
</evidence>
<proteinExistence type="inferred from homology"/>
<keyword evidence="8" id="KW-0999">Mitochondrion inner membrane</keyword>
<comment type="function">
    <text evidence="8">Mitochondrial intermembrane chaperone that participates in the import and insertion of some multi-pass transmembrane proteins into the mitochondrial inner membrane. Also required for the transfer of beta-barrel precursors from the TOM complex to the sorting and assembly machinery (SAM complex) of the outer membrane. Acts as a chaperone-like protein that protects the hydrophobic precursors from aggregation and guide them through the mitochondrial intermembrane space.</text>
</comment>
<keyword evidence="8" id="KW-0143">Chaperone</keyword>
<protein>
    <recommendedName>
        <fullName evidence="8">Mitochondrial import inner membrane translocase subunit</fullName>
    </recommendedName>
</protein>
<organism evidence="10">
    <name type="scientific">Nyssomyia neivai</name>
    <dbReference type="NCBI Taxonomy" id="330878"/>
    <lineage>
        <taxon>Eukaryota</taxon>
        <taxon>Metazoa</taxon>
        <taxon>Ecdysozoa</taxon>
        <taxon>Arthropoda</taxon>
        <taxon>Hexapoda</taxon>
        <taxon>Insecta</taxon>
        <taxon>Pterygota</taxon>
        <taxon>Neoptera</taxon>
        <taxon>Endopterygota</taxon>
        <taxon>Diptera</taxon>
        <taxon>Nematocera</taxon>
        <taxon>Psychodoidea</taxon>
        <taxon>Psychodidae</taxon>
        <taxon>Nyssomyia</taxon>
    </lineage>
</organism>
<evidence type="ECO:0000256" key="3">
    <source>
        <dbReference type="ARBA" id="ARBA00022833"/>
    </source>
</evidence>
<sequence length="97" mass="11072">MNLEVAATQIRNFKDFLLLYNKLTEHCFTKCVDNFYSRNTSAFESQCVDHCFGKFTNVNQKVLGVYVEVQQEINARRMAEIEANQNAVAAAENQVST</sequence>
<accession>A0A1L8E0V5</accession>
<evidence type="ECO:0000256" key="8">
    <source>
        <dbReference type="RuleBase" id="RU367043"/>
    </source>
</evidence>
<dbReference type="Pfam" id="PF02953">
    <property type="entry name" value="zf-Tim10_DDP"/>
    <property type="match status" value="1"/>
</dbReference>
<evidence type="ECO:0000256" key="1">
    <source>
        <dbReference type="ARBA" id="ARBA00022448"/>
    </source>
</evidence>
<dbReference type="AlphaFoldDB" id="A0A1L8E0V5"/>
<reference evidence="10" key="1">
    <citation type="submission" date="2016-12" db="EMBL/GenBank/DDBJ databases">
        <title>An insight into the sialome and mialome of the sand fly, Nyssomyia neivai.</title>
        <authorList>
            <person name="Sebastian V."/>
            <person name="Goulart T.M."/>
            <person name="Oliveira W."/>
            <person name="Calvo E."/>
            <person name="Oliveira L.F."/>
            <person name="Pinto M.C."/>
            <person name="Rosselino A.M."/>
            <person name="Ribeiro J.M."/>
        </authorList>
    </citation>
    <scope>NUCLEOTIDE SEQUENCE</scope>
</reference>
<keyword evidence="1 8" id="KW-0813">Transport</keyword>
<keyword evidence="5 8" id="KW-0811">Translocation</keyword>
<keyword evidence="6 8" id="KW-0496">Mitochondrion</keyword>
<dbReference type="EMBL" id="GFDF01001711">
    <property type="protein sequence ID" value="JAV12373.1"/>
    <property type="molecule type" value="Transcribed_RNA"/>
</dbReference>
<evidence type="ECO:0000256" key="5">
    <source>
        <dbReference type="ARBA" id="ARBA00023010"/>
    </source>
</evidence>
<comment type="subunit">
    <text evidence="8">Heterohexamer.</text>
</comment>
<evidence type="ECO:0000313" key="10">
    <source>
        <dbReference type="EMBL" id="JAV12373.1"/>
    </source>
</evidence>
<evidence type="ECO:0000259" key="9">
    <source>
        <dbReference type="Pfam" id="PF02953"/>
    </source>
</evidence>
<feature type="domain" description="Tim10-like" evidence="9">
    <location>
        <begin position="9"/>
        <end position="65"/>
    </location>
</feature>
<dbReference type="InterPro" id="IPR035427">
    <property type="entry name" value="Tim10-like_dom_sf"/>
</dbReference>
<name>A0A1L8E0V5_9DIPT</name>
<evidence type="ECO:0000256" key="4">
    <source>
        <dbReference type="ARBA" id="ARBA00022927"/>
    </source>
</evidence>
<dbReference type="SUPFAM" id="SSF144122">
    <property type="entry name" value="Tim10-like"/>
    <property type="match status" value="1"/>
</dbReference>
<dbReference type="PANTHER" id="PTHR13172">
    <property type="entry name" value="MITOCHONDRIAL IMPORT INNER MEMBRANE TRANSLOCASE SUBUNIT TIM9B"/>
    <property type="match status" value="1"/>
</dbReference>
<keyword evidence="8" id="KW-0472">Membrane</keyword>
<dbReference type="InterPro" id="IPR050673">
    <property type="entry name" value="Mito_inner_translocase_sub"/>
</dbReference>
<dbReference type="GO" id="GO:0015031">
    <property type="term" value="P:protein transport"/>
    <property type="evidence" value="ECO:0007669"/>
    <property type="project" value="UniProtKB-KW"/>
</dbReference>
<dbReference type="Gene3D" id="1.10.287.810">
    <property type="entry name" value="Mitochondrial import inner membrane translocase subunit tim13 like domains"/>
    <property type="match status" value="1"/>
</dbReference>
<evidence type="ECO:0000256" key="6">
    <source>
        <dbReference type="ARBA" id="ARBA00023128"/>
    </source>
</evidence>
<comment type="similarity">
    <text evidence="8">Belongs to the small Tim family.</text>
</comment>
<keyword evidence="3" id="KW-0862">Zinc</keyword>
<dbReference type="GO" id="GO:0005743">
    <property type="term" value="C:mitochondrial inner membrane"/>
    <property type="evidence" value="ECO:0007669"/>
    <property type="project" value="UniProtKB-SubCell"/>
</dbReference>
<evidence type="ECO:0000256" key="7">
    <source>
        <dbReference type="ARBA" id="ARBA00023157"/>
    </source>
</evidence>
<keyword evidence="2" id="KW-0479">Metal-binding</keyword>
<keyword evidence="7 8" id="KW-1015">Disulfide bond</keyword>
<comment type="subcellular location">
    <subcellularLocation>
        <location evidence="8">Mitochondrion inner membrane</location>
        <topology evidence="8">Peripheral membrane protein</topology>
        <orientation evidence="8">Intermembrane side</orientation>
    </subcellularLocation>
</comment>